<dbReference type="EC" id="7.2.2.3" evidence="20"/>
<comment type="catalytic activity">
    <reaction evidence="21">
        <text>K(+)(in) + ATP + H2O = K(+)(out) + ADP + phosphate + H(+)</text>
        <dbReference type="Rhea" id="RHEA:75815"/>
        <dbReference type="ChEBI" id="CHEBI:15377"/>
        <dbReference type="ChEBI" id="CHEBI:15378"/>
        <dbReference type="ChEBI" id="CHEBI:29103"/>
        <dbReference type="ChEBI" id="CHEBI:30616"/>
        <dbReference type="ChEBI" id="CHEBI:43474"/>
        <dbReference type="ChEBI" id="CHEBI:456216"/>
    </reaction>
</comment>
<sequence length="1071" mass="117153">MAKKAATLEGHVSGQANKPMSKPAHSLTLKEVVEELKTEEWDGLDDAEAKRRVEEYGSNELGEAESVSPLKILIAQVANAMTMVLILAMAVSFGIKSWIEGGVVAFVVGLNIVVGFFQEWSAEKTMDSLRSLSSPTARLIRDGQQITVPSAEVVPGDVIEVKVGDTIPADIRVFDAVNFETDEALLTGESLPVRKQEDATFEEKTGPGDRLNVAYSSSAVTKGRAKGIVFATGVYTEIGAIAAQLRETKSRVRPVKRKENGKAKPHRYLEAYTLTTTDAIGRFLGLNVGTPLQKKLSKLAMLLFCIAVICAIIVLAANSFSSRQEVIIYAVATGLSMIPASLVVVLTITMAAGTKSMVKRHVIVRNLKSLEALGGVTDICSDKTGTLTQGKMIARGAWVPGIGTYTIEDSTAPQDPTAGHVRFGSNSPSQMDLKAGGDACGERVSSEKLEGHNHSGFGEFLKVASLANLAAVKYVHDKWEAHGDPTEIAIQVFAARFGMNRSHLVKTDGAEWEDLVELPFDSDVKRMSVIMKHKSGNYAFTKGAVERVIQSCTTYYADGNEQSQPITEEFREEILSHMQALASLGLRVLALASKKYPGEVQKGAEVERASVESDLVFRGLIGLYDPPRPESAVAVRQCHEAGIEVHMLTGDHPETAKAIAIEVGILPSADRYKKISADIAKSLVMTASEFDELSDDQVDELAVLPLVVARCAPSTKVRMIEALHRRGRFCAMTGDGVNDSPSLKRADVGIAMGQAGSDVAKEASDIVLTDDNFASILAAIEEGRRIFDNIQKFVLHVLAENVAQAGTLLVGLAFKDSTGLSVFPLAPVQVVWIIMATSGLPDMGLGFERAVPDILNRPPQSLKKGIFTVEFLVDMVVYGLWITLLCLSSFVLVVYGFGDGTLGSGCNDTYSDDCDLVFRARATTFACLTWFALFLAWEMIDMRRSFFRMQPGSKRYFTQWAIDVWRNQFLFWAVMVGFVTLFPLIYIPVLNTAVFKHAPISWEWGIVFIMAGIFFAGVETWKWCKRFYFRRKSAKATGKVDKNMEIEDRVFGRYYSDDHDGNARTDMHEKA</sequence>
<evidence type="ECO:0000256" key="22">
    <source>
        <dbReference type="ARBA" id="ARBA00049499"/>
    </source>
</evidence>
<keyword evidence="18" id="KW-0739">Sodium transport</keyword>
<dbReference type="InterPro" id="IPR036412">
    <property type="entry name" value="HAD-like_sf"/>
</dbReference>
<dbReference type="InterPro" id="IPR059000">
    <property type="entry name" value="ATPase_P-type_domA"/>
</dbReference>
<dbReference type="InterPro" id="IPR006414">
    <property type="entry name" value="P-type_ATPase_IID"/>
</dbReference>
<evidence type="ECO:0000256" key="23">
    <source>
        <dbReference type="SAM" id="MobiDB-lite"/>
    </source>
</evidence>
<gene>
    <name evidence="26" type="ORF">BDW02DRAFT_338483</name>
</gene>
<evidence type="ECO:0000313" key="27">
    <source>
        <dbReference type="Proteomes" id="UP000800040"/>
    </source>
</evidence>
<evidence type="ECO:0000256" key="21">
    <source>
        <dbReference type="ARBA" id="ARBA00048599"/>
    </source>
</evidence>
<dbReference type="Pfam" id="PF00689">
    <property type="entry name" value="Cation_ATPase_C"/>
    <property type="match status" value="1"/>
</dbReference>
<dbReference type="Pfam" id="PF00690">
    <property type="entry name" value="Cation_ATPase_N"/>
    <property type="match status" value="1"/>
</dbReference>
<feature type="region of interest" description="Disordered" evidence="23">
    <location>
        <begin position="1"/>
        <end position="22"/>
    </location>
</feature>
<dbReference type="FunFam" id="3.40.50.1000:FF:000047">
    <property type="entry name" value="Sodium P-type ATPase"/>
    <property type="match status" value="1"/>
</dbReference>
<dbReference type="FunFam" id="1.20.1110.10:FF:000015">
    <property type="entry name" value="Sodium ion P-type ATPase"/>
    <property type="match status" value="1"/>
</dbReference>
<evidence type="ECO:0000256" key="5">
    <source>
        <dbReference type="ARBA" id="ARBA00022538"/>
    </source>
</evidence>
<dbReference type="FunFam" id="2.70.150.10:FF:000160">
    <property type="entry name" value="Sarcoplasmic/endoplasmic reticulum calcium ATPase 1"/>
    <property type="match status" value="1"/>
</dbReference>
<dbReference type="InterPro" id="IPR008250">
    <property type="entry name" value="ATPase_P-typ_transduc_dom_A_sf"/>
</dbReference>
<keyword evidence="4" id="KW-1003">Cell membrane</keyword>
<accession>A0A6A5KYH0</accession>
<feature type="transmembrane region" description="Helical" evidence="24">
    <location>
        <begin position="101"/>
        <end position="120"/>
    </location>
</feature>
<evidence type="ECO:0000256" key="18">
    <source>
        <dbReference type="ARBA" id="ARBA00023201"/>
    </source>
</evidence>
<evidence type="ECO:0000256" key="8">
    <source>
        <dbReference type="ARBA" id="ARBA00022723"/>
    </source>
</evidence>
<evidence type="ECO:0000256" key="20">
    <source>
        <dbReference type="ARBA" id="ARBA00035029"/>
    </source>
</evidence>
<dbReference type="GO" id="GO:0005886">
    <property type="term" value="C:plasma membrane"/>
    <property type="evidence" value="ECO:0007669"/>
    <property type="project" value="UniProtKB-SubCell"/>
</dbReference>
<dbReference type="FunFam" id="3.40.1110.10:FF:000039">
    <property type="entry name" value="Sodium P-type ATPase"/>
    <property type="match status" value="1"/>
</dbReference>
<feature type="transmembrane region" description="Helical" evidence="24">
    <location>
        <begin position="969"/>
        <end position="989"/>
    </location>
</feature>
<evidence type="ECO:0000259" key="25">
    <source>
        <dbReference type="SMART" id="SM00831"/>
    </source>
</evidence>
<dbReference type="CDD" id="cd02086">
    <property type="entry name" value="P-type_ATPase_Na_ENA"/>
    <property type="match status" value="1"/>
</dbReference>
<evidence type="ECO:0000256" key="2">
    <source>
        <dbReference type="ARBA" id="ARBA00004651"/>
    </source>
</evidence>
<feature type="transmembrane region" description="Helical" evidence="24">
    <location>
        <begin position="871"/>
        <end position="898"/>
    </location>
</feature>
<dbReference type="SUPFAM" id="SSF56784">
    <property type="entry name" value="HAD-like"/>
    <property type="match status" value="1"/>
</dbReference>
<dbReference type="GO" id="GO:0005524">
    <property type="term" value="F:ATP binding"/>
    <property type="evidence" value="ECO:0007669"/>
    <property type="project" value="UniProtKB-KW"/>
</dbReference>
<keyword evidence="7 24" id="KW-0812">Transmembrane</keyword>
<dbReference type="InterPro" id="IPR044492">
    <property type="entry name" value="P_typ_ATPase_HD_dom"/>
</dbReference>
<dbReference type="InterPro" id="IPR001757">
    <property type="entry name" value="P_typ_ATPase"/>
</dbReference>
<evidence type="ECO:0000256" key="11">
    <source>
        <dbReference type="ARBA" id="ARBA00022842"/>
    </source>
</evidence>
<comment type="subcellular location">
    <subcellularLocation>
        <location evidence="2">Cell membrane</location>
        <topology evidence="2">Multi-pass membrane protein</topology>
    </subcellularLocation>
</comment>
<evidence type="ECO:0000313" key="26">
    <source>
        <dbReference type="EMBL" id="KAF1838823.1"/>
    </source>
</evidence>
<dbReference type="PRINTS" id="PR00119">
    <property type="entry name" value="CATATPASE"/>
</dbReference>
<comment type="similarity">
    <text evidence="19">Belongs to the cation transport ATPase (P-type) (TC 3.A.3) family. Type IID subfamily.</text>
</comment>
<dbReference type="FunFam" id="1.20.1110.10:FF:000020">
    <property type="entry name" value="Sodium ion P-type ATPase"/>
    <property type="match status" value="1"/>
</dbReference>
<dbReference type="InterPro" id="IPR023298">
    <property type="entry name" value="ATPase_P-typ_TM_dom_sf"/>
</dbReference>
<evidence type="ECO:0000256" key="3">
    <source>
        <dbReference type="ARBA" id="ARBA00022448"/>
    </source>
</evidence>
<proteinExistence type="inferred from homology"/>
<dbReference type="GO" id="GO:0046872">
    <property type="term" value="F:metal ion binding"/>
    <property type="evidence" value="ECO:0007669"/>
    <property type="project" value="UniProtKB-KW"/>
</dbReference>
<evidence type="ECO:0000256" key="13">
    <source>
        <dbReference type="ARBA" id="ARBA00022967"/>
    </source>
</evidence>
<dbReference type="AlphaFoldDB" id="A0A6A5KYH0"/>
<dbReference type="SUPFAM" id="SSF81660">
    <property type="entry name" value="Metal cation-transporting ATPase, ATP-binding domain N"/>
    <property type="match status" value="1"/>
</dbReference>
<keyword evidence="14 24" id="KW-1133">Transmembrane helix</keyword>
<keyword evidence="5" id="KW-0633">Potassium transport</keyword>
<evidence type="ECO:0000256" key="17">
    <source>
        <dbReference type="ARBA" id="ARBA00023136"/>
    </source>
</evidence>
<dbReference type="InterPro" id="IPR004014">
    <property type="entry name" value="ATPase_P-typ_cation-transptr_N"/>
</dbReference>
<evidence type="ECO:0000256" key="4">
    <source>
        <dbReference type="ARBA" id="ARBA00022475"/>
    </source>
</evidence>
<dbReference type="Gene3D" id="2.70.150.10">
    <property type="entry name" value="Calcium-transporting ATPase, cytoplasmic transduction domain A"/>
    <property type="match status" value="1"/>
</dbReference>
<feature type="transmembrane region" description="Helical" evidence="24">
    <location>
        <begin position="72"/>
        <end position="95"/>
    </location>
</feature>
<keyword evidence="10" id="KW-0067">ATP-binding</keyword>
<keyword evidence="27" id="KW-1185">Reference proteome</keyword>
<dbReference type="Pfam" id="PF00122">
    <property type="entry name" value="E1-E2_ATPase"/>
    <property type="match status" value="1"/>
</dbReference>
<keyword evidence="16" id="KW-0406">Ion transport</keyword>
<dbReference type="Proteomes" id="UP000800040">
    <property type="component" value="Unassembled WGS sequence"/>
</dbReference>
<dbReference type="EMBL" id="ML975249">
    <property type="protein sequence ID" value="KAF1838823.1"/>
    <property type="molecule type" value="Genomic_DNA"/>
</dbReference>
<name>A0A6A5KYH0_9PLEO</name>
<keyword evidence="15" id="KW-0915">Sodium</keyword>
<dbReference type="OrthoDB" id="3352408at2759"/>
<evidence type="ECO:0000256" key="10">
    <source>
        <dbReference type="ARBA" id="ARBA00022840"/>
    </source>
</evidence>
<comment type="catalytic activity">
    <reaction evidence="22">
        <text>Na(+)(in) + ATP + H2O = Na(+)(out) + ADP + phosphate + H(+)</text>
        <dbReference type="Rhea" id="RHEA:14633"/>
        <dbReference type="ChEBI" id="CHEBI:15377"/>
        <dbReference type="ChEBI" id="CHEBI:15378"/>
        <dbReference type="ChEBI" id="CHEBI:29101"/>
        <dbReference type="ChEBI" id="CHEBI:30616"/>
        <dbReference type="ChEBI" id="CHEBI:43474"/>
        <dbReference type="ChEBI" id="CHEBI:456216"/>
        <dbReference type="EC" id="7.2.2.3"/>
    </reaction>
    <physiologicalReaction direction="left-to-right" evidence="22">
        <dbReference type="Rhea" id="RHEA:14634"/>
    </physiologicalReaction>
</comment>
<dbReference type="InterPro" id="IPR006068">
    <property type="entry name" value="ATPase_P-typ_cation-transptr_C"/>
</dbReference>
<evidence type="ECO:0000256" key="7">
    <source>
        <dbReference type="ARBA" id="ARBA00022692"/>
    </source>
</evidence>
<dbReference type="SFLD" id="SFLDG00002">
    <property type="entry name" value="C1.7:_P-type_atpase_like"/>
    <property type="match status" value="1"/>
</dbReference>
<comment type="cofactor">
    <cofactor evidence="1">
        <name>Mg(2+)</name>
        <dbReference type="ChEBI" id="CHEBI:18420"/>
    </cofactor>
</comment>
<keyword evidence="11" id="KW-0460">Magnesium</keyword>
<dbReference type="SUPFAM" id="SSF81653">
    <property type="entry name" value="Calcium ATPase, transduction domain A"/>
    <property type="match status" value="1"/>
</dbReference>
<dbReference type="SFLD" id="SFLDF00027">
    <property type="entry name" value="p-type_atpase"/>
    <property type="match status" value="1"/>
</dbReference>
<keyword evidence="6" id="KW-0597">Phosphoprotein</keyword>
<evidence type="ECO:0000256" key="14">
    <source>
        <dbReference type="ARBA" id="ARBA00022989"/>
    </source>
</evidence>
<dbReference type="GO" id="GO:0016887">
    <property type="term" value="F:ATP hydrolysis activity"/>
    <property type="evidence" value="ECO:0007669"/>
    <property type="project" value="InterPro"/>
</dbReference>
<keyword evidence="12" id="KW-0630">Potassium</keyword>
<dbReference type="Gene3D" id="3.40.1110.10">
    <property type="entry name" value="Calcium-transporting ATPase, cytoplasmic domain N"/>
    <property type="match status" value="1"/>
</dbReference>
<dbReference type="Gene3D" id="1.20.1110.10">
    <property type="entry name" value="Calcium-transporting ATPase, transmembrane domain"/>
    <property type="match status" value="3"/>
</dbReference>
<reference evidence="26" key="1">
    <citation type="submission" date="2020-01" db="EMBL/GenBank/DDBJ databases">
        <authorList>
            <consortium name="DOE Joint Genome Institute"/>
            <person name="Haridas S."/>
            <person name="Albert R."/>
            <person name="Binder M."/>
            <person name="Bloem J."/>
            <person name="Labutti K."/>
            <person name="Salamov A."/>
            <person name="Andreopoulos B."/>
            <person name="Baker S.E."/>
            <person name="Barry K."/>
            <person name="Bills G."/>
            <person name="Bluhm B.H."/>
            <person name="Cannon C."/>
            <person name="Castanera R."/>
            <person name="Culley D.E."/>
            <person name="Daum C."/>
            <person name="Ezra D."/>
            <person name="Gonzalez J.B."/>
            <person name="Henrissat B."/>
            <person name="Kuo A."/>
            <person name="Liang C."/>
            <person name="Lipzen A."/>
            <person name="Lutzoni F."/>
            <person name="Magnuson J."/>
            <person name="Mondo S."/>
            <person name="Nolan M."/>
            <person name="Ohm R."/>
            <person name="Pangilinan J."/>
            <person name="Park H.-J."/>
            <person name="Ramirez L."/>
            <person name="Alfaro M."/>
            <person name="Sun H."/>
            <person name="Tritt A."/>
            <person name="Yoshinaga Y."/>
            <person name="Zwiers L.-H."/>
            <person name="Turgeon B.G."/>
            <person name="Goodwin S.B."/>
            <person name="Spatafora J.W."/>
            <person name="Crous P.W."/>
            <person name="Grigoriev I.V."/>
        </authorList>
    </citation>
    <scope>NUCLEOTIDE SEQUENCE</scope>
    <source>
        <strain evidence="26">P77</strain>
    </source>
</reference>
<evidence type="ECO:0000256" key="15">
    <source>
        <dbReference type="ARBA" id="ARBA00023053"/>
    </source>
</evidence>
<dbReference type="SUPFAM" id="SSF81665">
    <property type="entry name" value="Calcium ATPase, transmembrane domain M"/>
    <property type="match status" value="1"/>
</dbReference>
<evidence type="ECO:0000256" key="16">
    <source>
        <dbReference type="ARBA" id="ARBA00023065"/>
    </source>
</evidence>
<feature type="transmembrane region" description="Helical" evidence="24">
    <location>
        <begin position="1001"/>
        <end position="1021"/>
    </location>
</feature>
<feature type="domain" description="Cation-transporting P-type ATPase N-terminal" evidence="25">
    <location>
        <begin position="23"/>
        <end position="97"/>
    </location>
</feature>
<keyword evidence="17 24" id="KW-0472">Membrane</keyword>
<dbReference type="NCBIfam" id="TIGR01523">
    <property type="entry name" value="ATPase-IID_K-Na"/>
    <property type="match status" value="1"/>
</dbReference>
<dbReference type="GO" id="GO:0006813">
    <property type="term" value="P:potassium ion transport"/>
    <property type="evidence" value="ECO:0007669"/>
    <property type="project" value="UniProtKB-KW"/>
</dbReference>
<keyword evidence="8" id="KW-0479">Metal-binding</keyword>
<dbReference type="PROSITE" id="PS00154">
    <property type="entry name" value="ATPASE_E1_E2"/>
    <property type="match status" value="1"/>
</dbReference>
<feature type="transmembrane region" description="Helical" evidence="24">
    <location>
        <begin position="918"/>
        <end position="940"/>
    </location>
</feature>
<evidence type="ECO:0000256" key="6">
    <source>
        <dbReference type="ARBA" id="ARBA00022553"/>
    </source>
</evidence>
<evidence type="ECO:0000256" key="1">
    <source>
        <dbReference type="ARBA" id="ARBA00001946"/>
    </source>
</evidence>
<evidence type="ECO:0000256" key="24">
    <source>
        <dbReference type="SAM" id="Phobius"/>
    </source>
</evidence>
<evidence type="ECO:0000256" key="19">
    <source>
        <dbReference type="ARBA" id="ARBA00035017"/>
    </source>
</evidence>
<dbReference type="GO" id="GO:0008554">
    <property type="term" value="F:P-type sodium transporter activity"/>
    <property type="evidence" value="ECO:0007669"/>
    <property type="project" value="UniProtKB-EC"/>
</dbReference>
<feature type="transmembrane region" description="Helical" evidence="24">
    <location>
        <begin position="326"/>
        <end position="351"/>
    </location>
</feature>
<dbReference type="InterPro" id="IPR023299">
    <property type="entry name" value="ATPase_P-typ_cyto_dom_N"/>
</dbReference>
<keyword evidence="9" id="KW-0547">Nucleotide-binding</keyword>
<feature type="transmembrane region" description="Helical" evidence="24">
    <location>
        <begin position="299"/>
        <end position="320"/>
    </location>
</feature>
<keyword evidence="3" id="KW-0813">Transport</keyword>
<dbReference type="NCBIfam" id="TIGR01494">
    <property type="entry name" value="ATPase_P-type"/>
    <property type="match status" value="3"/>
</dbReference>
<keyword evidence="13" id="KW-1278">Translocase</keyword>
<dbReference type="SFLD" id="SFLDS00003">
    <property type="entry name" value="Haloacid_Dehalogenase"/>
    <property type="match status" value="1"/>
</dbReference>
<evidence type="ECO:0000256" key="9">
    <source>
        <dbReference type="ARBA" id="ARBA00022741"/>
    </source>
</evidence>
<protein>
    <recommendedName>
        <fullName evidence="20">P-type Na(+) transporter</fullName>
        <ecNumber evidence="20">7.2.2.3</ecNumber>
    </recommendedName>
</protein>
<dbReference type="SMART" id="SM00831">
    <property type="entry name" value="Cation_ATPase_N"/>
    <property type="match status" value="1"/>
</dbReference>
<dbReference type="Pfam" id="PF13246">
    <property type="entry name" value="Cation_ATPase"/>
    <property type="match status" value="1"/>
</dbReference>
<dbReference type="InterPro" id="IPR018303">
    <property type="entry name" value="ATPase_P-typ_P_site"/>
</dbReference>
<evidence type="ECO:0000256" key="12">
    <source>
        <dbReference type="ARBA" id="ARBA00022958"/>
    </source>
</evidence>
<organism evidence="26 27">
    <name type="scientific">Decorospora gaudefroyi</name>
    <dbReference type="NCBI Taxonomy" id="184978"/>
    <lineage>
        <taxon>Eukaryota</taxon>
        <taxon>Fungi</taxon>
        <taxon>Dikarya</taxon>
        <taxon>Ascomycota</taxon>
        <taxon>Pezizomycotina</taxon>
        <taxon>Dothideomycetes</taxon>
        <taxon>Pleosporomycetidae</taxon>
        <taxon>Pleosporales</taxon>
        <taxon>Pleosporineae</taxon>
        <taxon>Pleosporaceae</taxon>
        <taxon>Decorospora</taxon>
    </lineage>
</organism>
<dbReference type="PANTHER" id="PTHR42861">
    <property type="entry name" value="CALCIUM-TRANSPORTING ATPASE"/>
    <property type="match status" value="1"/>
</dbReference>